<dbReference type="EMBL" id="CAQQ02054877">
    <property type="status" value="NOT_ANNOTATED_CDS"/>
    <property type="molecule type" value="Genomic_DNA"/>
</dbReference>
<reference evidence="1" key="2">
    <citation type="submission" date="2015-06" db="UniProtKB">
        <authorList>
            <consortium name="EnsemblMetazoa"/>
        </authorList>
    </citation>
    <scope>IDENTIFICATION</scope>
</reference>
<keyword evidence="2" id="KW-1185">Reference proteome</keyword>
<dbReference type="EMBL" id="CAQQ02054876">
    <property type="status" value="NOT_ANNOTATED_CDS"/>
    <property type="molecule type" value="Genomic_DNA"/>
</dbReference>
<accession>T1GVF6</accession>
<dbReference type="HOGENOM" id="CLU_2815355_0_0_1"/>
<organism evidence="1 2">
    <name type="scientific">Megaselia scalaris</name>
    <name type="common">Humpbacked fly</name>
    <name type="synonym">Phora scalaris</name>
    <dbReference type="NCBI Taxonomy" id="36166"/>
    <lineage>
        <taxon>Eukaryota</taxon>
        <taxon>Metazoa</taxon>
        <taxon>Ecdysozoa</taxon>
        <taxon>Arthropoda</taxon>
        <taxon>Hexapoda</taxon>
        <taxon>Insecta</taxon>
        <taxon>Pterygota</taxon>
        <taxon>Neoptera</taxon>
        <taxon>Endopterygota</taxon>
        <taxon>Diptera</taxon>
        <taxon>Brachycera</taxon>
        <taxon>Muscomorpha</taxon>
        <taxon>Platypezoidea</taxon>
        <taxon>Phoridae</taxon>
        <taxon>Megaseliini</taxon>
        <taxon>Megaselia</taxon>
    </lineage>
</organism>
<proteinExistence type="predicted"/>
<dbReference type="Proteomes" id="UP000015102">
    <property type="component" value="Unassembled WGS sequence"/>
</dbReference>
<name>T1GVF6_MEGSC</name>
<reference evidence="2" key="1">
    <citation type="submission" date="2013-02" db="EMBL/GenBank/DDBJ databases">
        <authorList>
            <person name="Hughes D."/>
        </authorList>
    </citation>
    <scope>NUCLEOTIDE SEQUENCE</scope>
    <source>
        <strain>Durham</strain>
        <strain evidence="2">NC isolate 2 -- Noor lab</strain>
    </source>
</reference>
<dbReference type="AlphaFoldDB" id="T1GVF6"/>
<protein>
    <submittedName>
        <fullName evidence="1">Uncharacterized protein</fullName>
    </submittedName>
</protein>
<evidence type="ECO:0000313" key="2">
    <source>
        <dbReference type="Proteomes" id="UP000015102"/>
    </source>
</evidence>
<sequence length="67" mass="7600">MDTVCNLQVIAIYRVISSGRGVFCPFGGRAATGNLACYCRSFFFKRRAKRSLYRIISFDRIAVINND</sequence>
<dbReference type="EnsemblMetazoa" id="MESCA007755-RA">
    <property type="protein sequence ID" value="MESCA007755-PA"/>
    <property type="gene ID" value="MESCA007755"/>
</dbReference>
<evidence type="ECO:0000313" key="1">
    <source>
        <dbReference type="EnsemblMetazoa" id="MESCA007755-PA"/>
    </source>
</evidence>